<keyword evidence="2" id="KW-1185">Reference proteome</keyword>
<dbReference type="EMBL" id="AP024685">
    <property type="protein sequence ID" value="BCX29627.1"/>
    <property type="molecule type" value="Genomic_DNA"/>
</dbReference>
<dbReference type="RefSeq" id="WP_155275692.1">
    <property type="nucleotide sequence ID" value="NZ_AP024685.1"/>
</dbReference>
<evidence type="ECO:0000313" key="2">
    <source>
        <dbReference type="Proteomes" id="UP000825100"/>
    </source>
</evidence>
<accession>A0ABM7QRG3</accession>
<organism evidence="1 2">
    <name type="scientific">Latilactobacillus curvatus</name>
    <name type="common">Lactobacillus curvatus</name>
    <dbReference type="NCBI Taxonomy" id="28038"/>
    <lineage>
        <taxon>Bacteria</taxon>
        <taxon>Bacillati</taxon>
        <taxon>Bacillota</taxon>
        <taxon>Bacilli</taxon>
        <taxon>Lactobacillales</taxon>
        <taxon>Lactobacillaceae</taxon>
        <taxon>Latilactobacillus</taxon>
    </lineage>
</organism>
<gene>
    <name evidence="1" type="ORF">LTWDN19_01940</name>
</gene>
<proteinExistence type="predicted"/>
<protein>
    <submittedName>
        <fullName evidence="1">Uncharacterized protein</fullName>
    </submittedName>
</protein>
<evidence type="ECO:0000313" key="1">
    <source>
        <dbReference type="EMBL" id="BCX29627.1"/>
    </source>
</evidence>
<reference evidence="1 2" key="1">
    <citation type="submission" date="2021-05" db="EMBL/GenBank/DDBJ databases">
        <title>Complete Genome Sequence of Latilactobacillus sp. Strain WDN19, a High D-Aspartate-producing Lactic Acid Bacterium Isolated from a Japanese Pickle.</title>
        <authorList>
            <person name="Kajitani K."/>
            <person name="Takahashi S."/>
        </authorList>
    </citation>
    <scope>NUCLEOTIDE SEQUENCE [LARGE SCALE GENOMIC DNA]</scope>
    <source>
        <strain evidence="1 2">WDN19</strain>
    </source>
</reference>
<dbReference type="Proteomes" id="UP000825100">
    <property type="component" value="Chromosome"/>
</dbReference>
<name>A0ABM7QRG3_LATCU</name>
<sequence>MKKIILLLFSLGLIVIGGPIIGSATTQNMTDGNDLAQQWDRFNLLIPREAVYVKTAHQYGTQRLPLPATCLPC</sequence>